<dbReference type="STRING" id="649764.HMPREF0762_01613"/>
<keyword evidence="2" id="KW-1185">Reference proteome</keyword>
<dbReference type="EMBL" id="ACUX02000016">
    <property type="protein sequence ID" value="EEZ60805.1"/>
    <property type="molecule type" value="Genomic_DNA"/>
</dbReference>
<reference evidence="1" key="1">
    <citation type="submission" date="2009-10" db="EMBL/GenBank/DDBJ databases">
        <authorList>
            <person name="Weinstock G."/>
            <person name="Sodergren E."/>
            <person name="Clifton S."/>
            <person name="Fulton L."/>
            <person name="Fulton B."/>
            <person name="Courtney L."/>
            <person name="Fronick C."/>
            <person name="Harrison M."/>
            <person name="Strong C."/>
            <person name="Farmer C."/>
            <person name="Delahaunty K."/>
            <person name="Markovic C."/>
            <person name="Hall O."/>
            <person name="Minx P."/>
            <person name="Tomlinson C."/>
            <person name="Mitreva M."/>
            <person name="Nelson J."/>
            <person name="Hou S."/>
            <person name="Wollam A."/>
            <person name="Pepin K.H."/>
            <person name="Johnson M."/>
            <person name="Bhonagiri V."/>
            <person name="Nash W.E."/>
            <person name="Warren W."/>
            <person name="Chinwalla A."/>
            <person name="Mardis E.R."/>
            <person name="Wilson R.K."/>
        </authorList>
    </citation>
    <scope>NUCLEOTIDE SEQUENCE [LARGE SCALE GENOMIC DNA]</scope>
    <source>
        <strain evidence="1">ATCC 700122</strain>
    </source>
</reference>
<protein>
    <submittedName>
        <fullName evidence="1">Uncharacterized protein</fullName>
    </submittedName>
</protein>
<comment type="caution">
    <text evidence="1">The sequence shown here is derived from an EMBL/GenBank/DDBJ whole genome shotgun (WGS) entry which is preliminary data.</text>
</comment>
<proteinExistence type="predicted"/>
<organism evidence="1 2">
    <name type="scientific">Slackia exigua (strain ATCC 700122 / DSM 15923 / CIP 105133 / JCM 11022 / KCTC 5966 / S-7)</name>
    <dbReference type="NCBI Taxonomy" id="649764"/>
    <lineage>
        <taxon>Bacteria</taxon>
        <taxon>Bacillati</taxon>
        <taxon>Actinomycetota</taxon>
        <taxon>Coriobacteriia</taxon>
        <taxon>Eggerthellales</taxon>
        <taxon>Eggerthellaceae</taxon>
        <taxon>Slackia</taxon>
    </lineage>
</organism>
<dbReference type="Proteomes" id="UP000006001">
    <property type="component" value="Unassembled WGS sequence"/>
</dbReference>
<dbReference type="AlphaFoldDB" id="D0WID7"/>
<dbReference type="HOGENOM" id="CLU_3222140_0_0_11"/>
<accession>D0WID7</accession>
<gene>
    <name evidence="1" type="ORF">HMPREF0762_01613</name>
</gene>
<evidence type="ECO:0000313" key="1">
    <source>
        <dbReference type="EMBL" id="EEZ60805.1"/>
    </source>
</evidence>
<evidence type="ECO:0000313" key="2">
    <source>
        <dbReference type="Proteomes" id="UP000006001"/>
    </source>
</evidence>
<name>D0WID7_SLAES</name>
<sequence>MLRVHASSCKACEKPAPCSKIPASKLILRHVSKSVYIIRPAQHP</sequence>